<dbReference type="AlphaFoldDB" id="A0AAN9VZY2"/>
<accession>A0AAN9VZY2</accession>
<dbReference type="Proteomes" id="UP001378592">
    <property type="component" value="Unassembled WGS sequence"/>
</dbReference>
<evidence type="ECO:0000313" key="3">
    <source>
        <dbReference type="Proteomes" id="UP001378592"/>
    </source>
</evidence>
<reference evidence="2 3" key="1">
    <citation type="submission" date="2024-03" db="EMBL/GenBank/DDBJ databases">
        <title>The genome assembly and annotation of the cricket Gryllus longicercus Weissman &amp; Gray.</title>
        <authorList>
            <person name="Szrajer S."/>
            <person name="Gray D."/>
            <person name="Ylla G."/>
        </authorList>
    </citation>
    <scope>NUCLEOTIDE SEQUENCE [LARGE SCALE GENOMIC DNA]</scope>
    <source>
        <strain evidence="2">DAG 2021-001</strain>
        <tissue evidence="2">Whole body minus gut</tissue>
    </source>
</reference>
<name>A0AAN9VZY2_9ORTH</name>
<organism evidence="2 3">
    <name type="scientific">Gryllus longicercus</name>
    <dbReference type="NCBI Taxonomy" id="2509291"/>
    <lineage>
        <taxon>Eukaryota</taxon>
        <taxon>Metazoa</taxon>
        <taxon>Ecdysozoa</taxon>
        <taxon>Arthropoda</taxon>
        <taxon>Hexapoda</taxon>
        <taxon>Insecta</taxon>
        <taxon>Pterygota</taxon>
        <taxon>Neoptera</taxon>
        <taxon>Polyneoptera</taxon>
        <taxon>Orthoptera</taxon>
        <taxon>Ensifera</taxon>
        <taxon>Gryllidea</taxon>
        <taxon>Grylloidea</taxon>
        <taxon>Gryllidae</taxon>
        <taxon>Gryllinae</taxon>
        <taxon>Gryllus</taxon>
    </lineage>
</organism>
<proteinExistence type="predicted"/>
<feature type="compositionally biased region" description="Low complexity" evidence="1">
    <location>
        <begin position="20"/>
        <end position="31"/>
    </location>
</feature>
<sequence>MGGRARSGGGGGGGGGGGSRCRATGSAARGSMEAGAPNLPPIRNRQIAGTRLFRLCVARSAPIRQRLCVFAPFL</sequence>
<gene>
    <name evidence="2" type="ORF">R5R35_011820</name>
</gene>
<keyword evidence="3" id="KW-1185">Reference proteome</keyword>
<feature type="compositionally biased region" description="Gly residues" evidence="1">
    <location>
        <begin position="1"/>
        <end position="19"/>
    </location>
</feature>
<evidence type="ECO:0000313" key="2">
    <source>
        <dbReference type="EMBL" id="KAK7873473.1"/>
    </source>
</evidence>
<dbReference type="EMBL" id="JAZDUA010000013">
    <property type="protein sequence ID" value="KAK7873473.1"/>
    <property type="molecule type" value="Genomic_DNA"/>
</dbReference>
<evidence type="ECO:0000256" key="1">
    <source>
        <dbReference type="SAM" id="MobiDB-lite"/>
    </source>
</evidence>
<comment type="caution">
    <text evidence="2">The sequence shown here is derived from an EMBL/GenBank/DDBJ whole genome shotgun (WGS) entry which is preliminary data.</text>
</comment>
<protein>
    <submittedName>
        <fullName evidence="2">Uncharacterized protein</fullName>
    </submittedName>
</protein>
<feature type="region of interest" description="Disordered" evidence="1">
    <location>
        <begin position="1"/>
        <end position="42"/>
    </location>
</feature>